<dbReference type="Proteomes" id="UP000054279">
    <property type="component" value="Unassembled WGS sequence"/>
</dbReference>
<accession>A0A0C9T3C1</accession>
<dbReference type="HOGENOM" id="CLU_2591336_0_0_1"/>
<organism evidence="1 2">
    <name type="scientific">Sphaerobolus stellatus (strain SS14)</name>
    <dbReference type="NCBI Taxonomy" id="990650"/>
    <lineage>
        <taxon>Eukaryota</taxon>
        <taxon>Fungi</taxon>
        <taxon>Dikarya</taxon>
        <taxon>Basidiomycota</taxon>
        <taxon>Agaricomycotina</taxon>
        <taxon>Agaricomycetes</taxon>
        <taxon>Phallomycetidae</taxon>
        <taxon>Geastrales</taxon>
        <taxon>Sphaerobolaceae</taxon>
        <taxon>Sphaerobolus</taxon>
    </lineage>
</organism>
<evidence type="ECO:0000313" key="2">
    <source>
        <dbReference type="Proteomes" id="UP000054279"/>
    </source>
</evidence>
<name>A0A0C9T3C1_SPHS4</name>
<sequence length="80" mass="8493">MSAKPSLSMLGLLGNGGFAKHARQVPRPPSTTWTLPNACDLVEFSALMALALPEIASTKRLFTKSLPFPELASLSATLSH</sequence>
<keyword evidence="2" id="KW-1185">Reference proteome</keyword>
<protein>
    <submittedName>
        <fullName evidence="1">Uncharacterized protein</fullName>
    </submittedName>
</protein>
<evidence type="ECO:0000313" key="1">
    <source>
        <dbReference type="EMBL" id="KIJ23378.1"/>
    </source>
</evidence>
<dbReference type="AlphaFoldDB" id="A0A0C9T3C1"/>
<gene>
    <name evidence="1" type="ORF">M422DRAFT_276063</name>
</gene>
<dbReference type="EMBL" id="KN837700">
    <property type="protein sequence ID" value="KIJ23378.1"/>
    <property type="molecule type" value="Genomic_DNA"/>
</dbReference>
<proteinExistence type="predicted"/>
<reference evidence="1 2" key="1">
    <citation type="submission" date="2014-06" db="EMBL/GenBank/DDBJ databases">
        <title>Evolutionary Origins and Diversification of the Mycorrhizal Mutualists.</title>
        <authorList>
            <consortium name="DOE Joint Genome Institute"/>
            <consortium name="Mycorrhizal Genomics Consortium"/>
            <person name="Kohler A."/>
            <person name="Kuo A."/>
            <person name="Nagy L.G."/>
            <person name="Floudas D."/>
            <person name="Copeland A."/>
            <person name="Barry K.W."/>
            <person name="Cichocki N."/>
            <person name="Veneault-Fourrey C."/>
            <person name="LaButti K."/>
            <person name="Lindquist E.A."/>
            <person name="Lipzen A."/>
            <person name="Lundell T."/>
            <person name="Morin E."/>
            <person name="Murat C."/>
            <person name="Riley R."/>
            <person name="Ohm R."/>
            <person name="Sun H."/>
            <person name="Tunlid A."/>
            <person name="Henrissat B."/>
            <person name="Grigoriev I.V."/>
            <person name="Hibbett D.S."/>
            <person name="Martin F."/>
        </authorList>
    </citation>
    <scope>NUCLEOTIDE SEQUENCE [LARGE SCALE GENOMIC DNA]</scope>
    <source>
        <strain evidence="1 2">SS14</strain>
    </source>
</reference>